<dbReference type="RefSeq" id="WP_065919967.1">
    <property type="nucleotide sequence ID" value="NZ_CP016793.1"/>
</dbReference>
<dbReference type="Pfam" id="PF08447">
    <property type="entry name" value="PAS_3"/>
    <property type="match status" value="1"/>
</dbReference>
<dbReference type="InterPro" id="IPR052016">
    <property type="entry name" value="Bact_Sigma-Reg"/>
</dbReference>
<dbReference type="SUPFAM" id="SSF81606">
    <property type="entry name" value="PP2C-like"/>
    <property type="match status" value="1"/>
</dbReference>
<dbReference type="SUPFAM" id="SSF55785">
    <property type="entry name" value="PYP-like sensor domain (PAS domain)"/>
    <property type="match status" value="1"/>
</dbReference>
<proteinExistence type="predicted"/>
<protein>
    <submittedName>
        <fullName evidence="3">Antitermination regulator</fullName>
    </submittedName>
</protein>
<dbReference type="InterPro" id="IPR000700">
    <property type="entry name" value="PAS-assoc_C"/>
</dbReference>
<feature type="domain" description="PAC" evidence="2">
    <location>
        <begin position="429"/>
        <end position="481"/>
    </location>
</feature>
<keyword evidence="1" id="KW-0378">Hydrolase</keyword>
<sequence length="729" mass="77584">MELAKGVLVERLRCGPAQAAQQLALLAERAGATQLQLAVEIINEVAGDELTAAPVVADEPGGATVIRLRTAQSAALQADDTQSVAQSLFDHALAPLGATAVAIWAAGADSSLTLAGQAGFGAGEAGGGGTCRPVCRRRPPGAVERDTVWLTDLAEAGLPSIGGGLPGRVAVPAGTGGRITGVLEICWPEPLQPQSLSVHKQVEALAELCAATLDVITPGRQDHHLTAPSELVDLADGLLDPTLVLGPELSPDGTIADFRVHHVNGRFVDIAGRPRAAVVGKLLLEAYPLAAAEGNLFDKVEHVHATGEPFRADRMTLAALVDEVPVTVTANVSITRHGVLVLVVWRVQDEAARLASLLQHAQRLGRVGGFEEDLRSGQVMWNSQLYSLYGRDGGEPAVPLAEIADHAHPDDVPSLNGFLYNVLHYHRPASAAFRLQRADGVTRHVRVIAEPVLDSQGTLLAVRGAYQDVSAQHWTEVALSATQDQLAITAHEAAERNKLTLQLQQVIMPPTHPTIEAFGLRVAVRYRPAEQEELVGGDWYDAVVLPTKQILVSVGDIAGHGIKGATGMVVLRNALRGLAATGAGPAQLLTWLNLVAHHLSDNIVATAICGLYDPHTRVLRWARAGHLPPLLIRNGTAEFLPMLRGVLLGALAEATYEEGEVQLELGDTLLLYTDGLVERRDVPLDECLEHLRSEVRRPWPNLDELLDHLLDSSESNTDDDTCVVGVELA</sequence>
<evidence type="ECO:0000259" key="2">
    <source>
        <dbReference type="PROSITE" id="PS50113"/>
    </source>
</evidence>
<dbReference type="InterPro" id="IPR035965">
    <property type="entry name" value="PAS-like_dom_sf"/>
</dbReference>
<gene>
    <name evidence="3" type="ORF">BBK82_42475</name>
</gene>
<dbReference type="Gene3D" id="3.60.40.10">
    <property type="entry name" value="PPM-type phosphatase domain"/>
    <property type="match status" value="1"/>
</dbReference>
<name>A0A1B2HVC4_9PSEU</name>
<dbReference type="PANTHER" id="PTHR43156:SF2">
    <property type="entry name" value="STAGE II SPORULATION PROTEIN E"/>
    <property type="match status" value="1"/>
</dbReference>
<dbReference type="STRING" id="1586287.BBK82_42475"/>
<dbReference type="Pfam" id="PF07228">
    <property type="entry name" value="SpoIIE"/>
    <property type="match status" value="1"/>
</dbReference>
<dbReference type="PROSITE" id="PS50113">
    <property type="entry name" value="PAC"/>
    <property type="match status" value="1"/>
</dbReference>
<evidence type="ECO:0000313" key="3">
    <source>
        <dbReference type="EMBL" id="ANZ41632.1"/>
    </source>
</evidence>
<evidence type="ECO:0000313" key="4">
    <source>
        <dbReference type="Proteomes" id="UP000093053"/>
    </source>
</evidence>
<dbReference type="PANTHER" id="PTHR43156">
    <property type="entry name" value="STAGE II SPORULATION PROTEIN E-RELATED"/>
    <property type="match status" value="1"/>
</dbReference>
<dbReference type="InterPro" id="IPR013655">
    <property type="entry name" value="PAS_fold_3"/>
</dbReference>
<dbReference type="KEGG" id="led:BBK82_42475"/>
<dbReference type="SMART" id="SM00331">
    <property type="entry name" value="PP2C_SIG"/>
    <property type="match status" value="1"/>
</dbReference>
<dbReference type="InterPro" id="IPR036457">
    <property type="entry name" value="PPM-type-like_dom_sf"/>
</dbReference>
<dbReference type="Proteomes" id="UP000093053">
    <property type="component" value="Chromosome"/>
</dbReference>
<dbReference type="AlphaFoldDB" id="A0A1B2HVC4"/>
<organism evidence="3 4">
    <name type="scientific">Lentzea guizhouensis</name>
    <dbReference type="NCBI Taxonomy" id="1586287"/>
    <lineage>
        <taxon>Bacteria</taxon>
        <taxon>Bacillati</taxon>
        <taxon>Actinomycetota</taxon>
        <taxon>Actinomycetes</taxon>
        <taxon>Pseudonocardiales</taxon>
        <taxon>Pseudonocardiaceae</taxon>
        <taxon>Lentzea</taxon>
    </lineage>
</organism>
<dbReference type="InterPro" id="IPR001932">
    <property type="entry name" value="PPM-type_phosphatase-like_dom"/>
</dbReference>
<evidence type="ECO:0000256" key="1">
    <source>
        <dbReference type="ARBA" id="ARBA00022801"/>
    </source>
</evidence>
<keyword evidence="4" id="KW-1185">Reference proteome</keyword>
<dbReference type="EMBL" id="CP016793">
    <property type="protein sequence ID" value="ANZ41632.1"/>
    <property type="molecule type" value="Genomic_DNA"/>
</dbReference>
<dbReference type="GO" id="GO:0016791">
    <property type="term" value="F:phosphatase activity"/>
    <property type="evidence" value="ECO:0007669"/>
    <property type="project" value="TreeGrafter"/>
</dbReference>
<dbReference type="Gene3D" id="3.30.450.20">
    <property type="entry name" value="PAS domain"/>
    <property type="match status" value="2"/>
</dbReference>
<accession>A0A1B2HVC4</accession>
<reference evidence="3 4" key="1">
    <citation type="submission" date="2016-07" db="EMBL/GenBank/DDBJ databases">
        <title>Complete genome sequence of the Lentzea guizhouensis DHS C013.</title>
        <authorList>
            <person name="Cao C."/>
        </authorList>
    </citation>
    <scope>NUCLEOTIDE SEQUENCE [LARGE SCALE GENOMIC DNA]</scope>
    <source>
        <strain evidence="3 4">DHS C013</strain>
    </source>
</reference>